<evidence type="ECO:0000256" key="3">
    <source>
        <dbReference type="ARBA" id="ARBA00022448"/>
    </source>
</evidence>
<keyword evidence="18" id="KW-1185">Reference proteome</keyword>
<feature type="transmembrane region" description="Helical" evidence="13">
    <location>
        <begin position="63"/>
        <end position="84"/>
    </location>
</feature>
<keyword evidence="3 13" id="KW-0813">Transport</keyword>
<dbReference type="AlphaFoldDB" id="A0AAV4ZT47"/>
<comment type="catalytic activity">
    <reaction evidence="13">
        <text>K(+)(in) + H(+)(in) = K(+)(out) + H(+)(out)</text>
        <dbReference type="Rhea" id="RHEA:28490"/>
        <dbReference type="ChEBI" id="CHEBI:15378"/>
        <dbReference type="ChEBI" id="CHEBI:29103"/>
    </reaction>
</comment>
<evidence type="ECO:0000256" key="5">
    <source>
        <dbReference type="ARBA" id="ARBA00022519"/>
    </source>
</evidence>
<comment type="caution">
    <text evidence="17">The sequence shown here is derived from an EMBL/GenBank/DDBJ whole genome shotgun (WGS) entry which is preliminary data.</text>
</comment>
<evidence type="ECO:0000256" key="7">
    <source>
        <dbReference type="ARBA" id="ARBA00022692"/>
    </source>
</evidence>
<reference evidence="17" key="2">
    <citation type="submission" date="2021-08" db="EMBL/GenBank/DDBJ databases">
        <authorList>
            <person name="Tani A."/>
            <person name="Ola A."/>
            <person name="Ogura Y."/>
            <person name="Katsura K."/>
            <person name="Hayashi T."/>
        </authorList>
    </citation>
    <scope>NUCLEOTIDE SEQUENCE</scope>
    <source>
        <strain evidence="17">DSM 16372</strain>
    </source>
</reference>
<keyword evidence="11 13" id="KW-0406">Ion transport</keyword>
<feature type="domain" description="K+ potassium transporter C-terminal" evidence="16">
    <location>
        <begin position="527"/>
        <end position="673"/>
    </location>
</feature>
<reference evidence="17" key="1">
    <citation type="journal article" date="2016" name="Front. Microbiol.">
        <title>Genome Sequence of the Piezophilic, Mesophilic Sulfate-Reducing Bacterium Desulfovibrio indicus J2T.</title>
        <authorList>
            <person name="Cao J."/>
            <person name="Maignien L."/>
            <person name="Shao Z."/>
            <person name="Alain K."/>
            <person name="Jebbar M."/>
        </authorList>
    </citation>
    <scope>NUCLEOTIDE SEQUENCE</scope>
    <source>
        <strain evidence="17">DSM 16372</strain>
    </source>
</reference>
<keyword evidence="7 13" id="KW-0812">Transmembrane</keyword>
<feature type="transmembrane region" description="Helical" evidence="13">
    <location>
        <begin position="450"/>
        <end position="469"/>
    </location>
</feature>
<comment type="function">
    <text evidence="13">Transport of potassium into the cell. Likely operates as a K(+):H(+) symporter.</text>
</comment>
<keyword evidence="4 13" id="KW-1003">Cell membrane</keyword>
<feature type="transmembrane region" description="Helical" evidence="13">
    <location>
        <begin position="389"/>
        <end position="409"/>
    </location>
</feature>
<dbReference type="PANTHER" id="PTHR30540:SF79">
    <property type="entry name" value="LOW AFFINITY POTASSIUM TRANSPORT SYSTEM PROTEIN KUP"/>
    <property type="match status" value="1"/>
</dbReference>
<gene>
    <name evidence="17" type="primary">kup_3</name>
    <name evidence="13" type="synonym">kup</name>
    <name evidence="17" type="ORF">BHAOGJBA_4862</name>
</gene>
<evidence type="ECO:0000256" key="6">
    <source>
        <dbReference type="ARBA" id="ARBA00022538"/>
    </source>
</evidence>
<evidence type="ECO:0000256" key="11">
    <source>
        <dbReference type="ARBA" id="ARBA00023065"/>
    </source>
</evidence>
<organism evidence="17 18">
    <name type="scientific">Methylobacterium hispanicum</name>
    <dbReference type="NCBI Taxonomy" id="270350"/>
    <lineage>
        <taxon>Bacteria</taxon>
        <taxon>Pseudomonadati</taxon>
        <taxon>Pseudomonadota</taxon>
        <taxon>Alphaproteobacteria</taxon>
        <taxon>Hyphomicrobiales</taxon>
        <taxon>Methylobacteriaceae</taxon>
        <taxon>Methylobacterium</taxon>
    </lineage>
</organism>
<evidence type="ECO:0000256" key="10">
    <source>
        <dbReference type="ARBA" id="ARBA00022989"/>
    </source>
</evidence>
<keyword evidence="6 13" id="KW-0633">Potassium transport</keyword>
<evidence type="ECO:0000313" key="17">
    <source>
        <dbReference type="EMBL" id="GJD91314.1"/>
    </source>
</evidence>
<feature type="transmembrane region" description="Helical" evidence="13">
    <location>
        <begin position="148"/>
        <end position="167"/>
    </location>
</feature>
<feature type="domain" description="K+ potassium transporter integral membrane" evidence="15">
    <location>
        <begin position="67"/>
        <end position="513"/>
    </location>
</feature>
<evidence type="ECO:0000259" key="16">
    <source>
        <dbReference type="Pfam" id="PF22776"/>
    </source>
</evidence>
<dbReference type="GO" id="GO:0015079">
    <property type="term" value="F:potassium ion transmembrane transporter activity"/>
    <property type="evidence" value="ECO:0007669"/>
    <property type="project" value="UniProtKB-UniRule"/>
</dbReference>
<feature type="transmembrane region" description="Helical" evidence="13">
    <location>
        <begin position="104"/>
        <end position="128"/>
    </location>
</feature>
<keyword evidence="8 13" id="KW-0769">Symport</keyword>
<evidence type="ECO:0000256" key="1">
    <source>
        <dbReference type="ARBA" id="ARBA00004141"/>
    </source>
</evidence>
<protein>
    <recommendedName>
        <fullName evidence="13">Probable potassium transport system protein Kup</fullName>
    </recommendedName>
</protein>
<proteinExistence type="inferred from homology"/>
<dbReference type="InterPro" id="IPR053952">
    <property type="entry name" value="K_trans_C"/>
</dbReference>
<dbReference type="RefSeq" id="WP_066919936.1">
    <property type="nucleotide sequence ID" value="NZ_BPQO01000026.1"/>
</dbReference>
<comment type="similarity">
    <text evidence="2 13">Belongs to the HAK/KUP transporter (TC 2.A.72) family.</text>
</comment>
<dbReference type="InterPro" id="IPR053951">
    <property type="entry name" value="K_trans_N"/>
</dbReference>
<feature type="transmembrane region" description="Helical" evidence="13">
    <location>
        <begin position="221"/>
        <end position="242"/>
    </location>
</feature>
<comment type="subcellular location">
    <subcellularLocation>
        <location evidence="13">Cell membrane</location>
        <topology evidence="13">Multi-pass membrane protein</topology>
    </subcellularLocation>
    <subcellularLocation>
        <location evidence="1">Membrane</location>
        <topology evidence="1">Multi-pass membrane protein</topology>
    </subcellularLocation>
</comment>
<accession>A0AAV4ZT47</accession>
<name>A0AAV4ZT47_9HYPH</name>
<sequence>MTQTAHPSVPADPRAADQPAPAPSHGQEPVAEKEPVAGTAPAETPTTAAGSVDGEDGHRPASFWGLVVGSVGVVYGDIGTSPLYAFREALGPSRADNILLAEEVLGTASLILWALFLIVTVKYVAILLRMDNNGEGGILSLMALARKALGGSRIVLTLGLLGAALFYGDAVITPAISVLSAVEGLKLVTPAFEHYVLPITVAIIVALFLVQSRGTSKVAAFFGPVMVVWFLALAAAALPHIVRNPVVFTAFNPWYAVHYLLGHGSGALIALGAVFLAVTGAEALFADLGHFGRKPIQVAWIGLVFPALALNYLGQTALVLEKPDTSDPFYQLVPEWGLLPMVILATLATVTASQAVITGAFSLSRQAIQLGLLPRMEIRHTSESHSGQIYLPQINTLLLIGVVALAVVFRTSSSLASAYGIAVTGTMLLTATMTYLVMWRLWRWSPWLSAAVMLPFIVIEFLFLLSNLFKVVEGGYVPLILAGGLIVLMWTWVRGVTILFNKTRKTDVPILELVGMLEKSPPHHVRGTAVFLTSDPEIAPAALLHNLKHNKVLHEKNVVLTVETVDTPRSNEADKVRIEPIGPHFFKVVMKFGYMETPNIPKTLTLLRRQGFKFDIMATSFFLSRRSIRPAAHSGMPLWQDRIFITLAKNANDATDFFQIPTGRVVEVGTQVTV</sequence>
<feature type="transmembrane region" description="Helical" evidence="13">
    <location>
        <begin position="298"/>
        <end position="318"/>
    </location>
</feature>
<dbReference type="HAMAP" id="MF_01522">
    <property type="entry name" value="Kup"/>
    <property type="match status" value="1"/>
</dbReference>
<feature type="transmembrane region" description="Helical" evidence="13">
    <location>
        <begin position="262"/>
        <end position="286"/>
    </location>
</feature>
<dbReference type="EMBL" id="BPQO01000026">
    <property type="protein sequence ID" value="GJD91314.1"/>
    <property type="molecule type" value="Genomic_DNA"/>
</dbReference>
<feature type="transmembrane region" description="Helical" evidence="13">
    <location>
        <begin position="187"/>
        <end position="209"/>
    </location>
</feature>
<feature type="compositionally biased region" description="Low complexity" evidence="14">
    <location>
        <begin position="37"/>
        <end position="50"/>
    </location>
</feature>
<dbReference type="GO" id="GO:0005886">
    <property type="term" value="C:plasma membrane"/>
    <property type="evidence" value="ECO:0007669"/>
    <property type="project" value="UniProtKB-SubCell"/>
</dbReference>
<dbReference type="InterPro" id="IPR023051">
    <property type="entry name" value="Kup"/>
</dbReference>
<evidence type="ECO:0000256" key="4">
    <source>
        <dbReference type="ARBA" id="ARBA00022475"/>
    </source>
</evidence>
<dbReference type="Pfam" id="PF02705">
    <property type="entry name" value="K_trans"/>
    <property type="match status" value="1"/>
</dbReference>
<feature type="transmembrane region" description="Helical" evidence="13">
    <location>
        <begin position="338"/>
        <end position="368"/>
    </location>
</feature>
<dbReference type="Proteomes" id="UP001055247">
    <property type="component" value="Unassembled WGS sequence"/>
</dbReference>
<feature type="region of interest" description="Disordered" evidence="14">
    <location>
        <begin position="1"/>
        <end position="55"/>
    </location>
</feature>
<dbReference type="Pfam" id="PF22776">
    <property type="entry name" value="K_trans_C"/>
    <property type="match status" value="1"/>
</dbReference>
<keyword evidence="12 13" id="KW-0472">Membrane</keyword>
<evidence type="ECO:0000256" key="13">
    <source>
        <dbReference type="HAMAP-Rule" id="MF_01522"/>
    </source>
</evidence>
<keyword evidence="5" id="KW-0997">Cell inner membrane</keyword>
<evidence type="ECO:0000256" key="14">
    <source>
        <dbReference type="SAM" id="MobiDB-lite"/>
    </source>
</evidence>
<dbReference type="InterPro" id="IPR003855">
    <property type="entry name" value="K+_transporter"/>
</dbReference>
<keyword evidence="10 13" id="KW-1133">Transmembrane helix</keyword>
<feature type="transmembrane region" description="Helical" evidence="13">
    <location>
        <begin position="475"/>
        <end position="493"/>
    </location>
</feature>
<evidence type="ECO:0000259" key="15">
    <source>
        <dbReference type="Pfam" id="PF02705"/>
    </source>
</evidence>
<dbReference type="GO" id="GO:0015293">
    <property type="term" value="F:symporter activity"/>
    <property type="evidence" value="ECO:0007669"/>
    <property type="project" value="UniProtKB-UniRule"/>
</dbReference>
<evidence type="ECO:0000256" key="2">
    <source>
        <dbReference type="ARBA" id="ARBA00007019"/>
    </source>
</evidence>
<evidence type="ECO:0000256" key="8">
    <source>
        <dbReference type="ARBA" id="ARBA00022847"/>
    </source>
</evidence>
<dbReference type="PANTHER" id="PTHR30540">
    <property type="entry name" value="OSMOTIC STRESS POTASSIUM TRANSPORTER"/>
    <property type="match status" value="1"/>
</dbReference>
<evidence type="ECO:0000256" key="12">
    <source>
        <dbReference type="ARBA" id="ARBA00023136"/>
    </source>
</evidence>
<feature type="transmembrane region" description="Helical" evidence="13">
    <location>
        <begin position="415"/>
        <end position="438"/>
    </location>
</feature>
<evidence type="ECO:0000256" key="9">
    <source>
        <dbReference type="ARBA" id="ARBA00022958"/>
    </source>
</evidence>
<keyword evidence="9 13" id="KW-0630">Potassium</keyword>
<evidence type="ECO:0000313" key="18">
    <source>
        <dbReference type="Proteomes" id="UP001055247"/>
    </source>
</evidence>